<proteinExistence type="predicted"/>
<dbReference type="Proteomes" id="UP000465035">
    <property type="component" value="Chromosome"/>
</dbReference>
<dbReference type="RefSeq" id="WP_003552630.1">
    <property type="nucleotide sequence ID" value="NZ_CABKOL010000106.1"/>
</dbReference>
<dbReference type="EMBL" id="CP047121">
    <property type="protein sequence ID" value="QHB51484.1"/>
    <property type="molecule type" value="Genomic_DNA"/>
</dbReference>
<protein>
    <submittedName>
        <fullName evidence="1">Uncharacterized protein</fullName>
    </submittedName>
</protein>
<evidence type="ECO:0000313" key="1">
    <source>
        <dbReference type="EMBL" id="QHB51484.1"/>
    </source>
</evidence>
<evidence type="ECO:0000313" key="2">
    <source>
        <dbReference type="Proteomes" id="UP000465035"/>
    </source>
</evidence>
<name>A0A6P1EBK1_LENHI</name>
<gene>
    <name evidence="1" type="ORF">GQR93_04270</name>
</gene>
<sequence length="164" mass="18731">MPEENYQSTHKEINVHLESIRVNKAFLTTIEEMKGYLKGKSYFNADNLRFDAGQTSMTINFTPDNLNKDEALVLFTEARVLYNTNEHSGFVVAKSKMTFLGAIKWNENDVQNFLNQRAIEIMTPVLKKITFLMYALFDSSEIIGMVPDLLELAAKRVEGSHSED</sequence>
<dbReference type="AlphaFoldDB" id="A0A6P1EBK1"/>
<accession>A0A6P1EBK1</accession>
<reference evidence="1 2" key="1">
    <citation type="submission" date="2019-12" db="EMBL/GenBank/DDBJ databases">
        <title>Lactobacillus hilgardii FLUB.</title>
        <authorList>
            <person name="Gustaw K."/>
        </authorList>
    </citation>
    <scope>NUCLEOTIDE SEQUENCE [LARGE SCALE GENOMIC DNA]</scope>
    <source>
        <strain evidence="1 2">FLUB</strain>
    </source>
</reference>
<organism evidence="1 2">
    <name type="scientific">Lentilactobacillus hilgardii</name>
    <name type="common">Lactobacillus hilgardii</name>
    <dbReference type="NCBI Taxonomy" id="1588"/>
    <lineage>
        <taxon>Bacteria</taxon>
        <taxon>Bacillati</taxon>
        <taxon>Bacillota</taxon>
        <taxon>Bacilli</taxon>
        <taxon>Lactobacillales</taxon>
        <taxon>Lactobacillaceae</taxon>
        <taxon>Lentilactobacillus</taxon>
    </lineage>
</organism>
<dbReference type="GeneID" id="69057569"/>